<comment type="caution">
    <text evidence="1">The sequence shown here is derived from an EMBL/GenBank/DDBJ whole genome shotgun (WGS) entry which is preliminary data.</text>
</comment>
<accession>A0ACC1MSB0</accession>
<name>A0ACC1MSB0_9HYPO</name>
<gene>
    <name evidence="1" type="ORF">NQ176_g8825</name>
</gene>
<dbReference type="Proteomes" id="UP001143910">
    <property type="component" value="Unassembled WGS sequence"/>
</dbReference>
<dbReference type="EMBL" id="JANJQO010001814">
    <property type="protein sequence ID" value="KAJ2969144.1"/>
    <property type="molecule type" value="Genomic_DNA"/>
</dbReference>
<organism evidence="1 2">
    <name type="scientific">Zarea fungicola</name>
    <dbReference type="NCBI Taxonomy" id="93591"/>
    <lineage>
        <taxon>Eukaryota</taxon>
        <taxon>Fungi</taxon>
        <taxon>Dikarya</taxon>
        <taxon>Ascomycota</taxon>
        <taxon>Pezizomycotina</taxon>
        <taxon>Sordariomycetes</taxon>
        <taxon>Hypocreomycetidae</taxon>
        <taxon>Hypocreales</taxon>
        <taxon>Cordycipitaceae</taxon>
        <taxon>Zarea</taxon>
    </lineage>
</organism>
<sequence length="174" mass="19131">MKFIVAIFLSIMALVSAAAIDLDLDKVKRELGTITARENVEIFSSNENGELSKLIIVVDGVMEGTLVETEDHGFKAFDANGREMDVDDLMDGNDEHGRSEQKRWIPIALRIARLLAPIIKRWGKRAWSFFNCVGMNSTLLNCGDKILKCAQGGKAPWECASALACLGKSAKKCI</sequence>
<reference evidence="1" key="1">
    <citation type="submission" date="2022-08" db="EMBL/GenBank/DDBJ databases">
        <title>Genome Sequence of Lecanicillium fungicola.</title>
        <authorList>
            <person name="Buettner E."/>
        </authorList>
    </citation>
    <scope>NUCLEOTIDE SEQUENCE</scope>
    <source>
        <strain evidence="1">Babe33</strain>
    </source>
</reference>
<evidence type="ECO:0000313" key="2">
    <source>
        <dbReference type="Proteomes" id="UP001143910"/>
    </source>
</evidence>
<keyword evidence="2" id="KW-1185">Reference proteome</keyword>
<evidence type="ECO:0000313" key="1">
    <source>
        <dbReference type="EMBL" id="KAJ2969144.1"/>
    </source>
</evidence>
<proteinExistence type="predicted"/>
<protein>
    <submittedName>
        <fullName evidence="1">Uncharacterized protein</fullName>
    </submittedName>
</protein>